<evidence type="ECO:0000313" key="7">
    <source>
        <dbReference type="EMBL" id="SFQ95451.1"/>
    </source>
</evidence>
<dbReference type="PANTHER" id="PTHR30469">
    <property type="entry name" value="MULTIDRUG RESISTANCE PROTEIN MDTA"/>
    <property type="match status" value="1"/>
</dbReference>
<feature type="domain" description="Multidrug resistance protein MdtA-like barrel-sandwich hybrid" evidence="5">
    <location>
        <begin position="95"/>
        <end position="219"/>
    </location>
</feature>
<name>A0A1I6CQI6_9RHOB</name>
<accession>A0A1I6CQI6</accession>
<feature type="domain" description="CusB-like beta-barrel" evidence="6">
    <location>
        <begin position="227"/>
        <end position="295"/>
    </location>
</feature>
<reference evidence="7 8" key="1">
    <citation type="submission" date="2016-10" db="EMBL/GenBank/DDBJ databases">
        <authorList>
            <person name="de Groot N.N."/>
        </authorList>
    </citation>
    <scope>NUCLEOTIDE SEQUENCE [LARGE SCALE GENOMIC DNA]</scope>
    <source>
        <strain evidence="8">KMM 9023,NRIC 0796,JCM 17311,KCTC 23692</strain>
    </source>
</reference>
<dbReference type="InterPro" id="IPR058625">
    <property type="entry name" value="MdtA-like_BSH"/>
</dbReference>
<keyword evidence="4" id="KW-0472">Membrane</keyword>
<dbReference type="GO" id="GO:0015562">
    <property type="term" value="F:efflux transmembrane transporter activity"/>
    <property type="evidence" value="ECO:0007669"/>
    <property type="project" value="TreeGrafter"/>
</dbReference>
<proteinExistence type="inferred from homology"/>
<keyword evidence="4" id="KW-1133">Transmembrane helix</keyword>
<evidence type="ECO:0000313" key="8">
    <source>
        <dbReference type="Proteomes" id="UP000199302"/>
    </source>
</evidence>
<comment type="similarity">
    <text evidence="1">Belongs to the membrane fusion protein (MFP) (TC 8.A.1) family.</text>
</comment>
<gene>
    <name evidence="7" type="ORF">SAMN04515673_101205</name>
</gene>
<dbReference type="EMBL" id="FOYI01000001">
    <property type="protein sequence ID" value="SFQ95451.1"/>
    <property type="molecule type" value="Genomic_DNA"/>
</dbReference>
<evidence type="ECO:0000259" key="5">
    <source>
        <dbReference type="Pfam" id="PF25917"/>
    </source>
</evidence>
<protein>
    <submittedName>
        <fullName evidence="7">Membrane fusion protein, multidrug efflux system</fullName>
    </submittedName>
</protein>
<feature type="region of interest" description="Disordered" evidence="3">
    <location>
        <begin position="1"/>
        <end position="22"/>
    </location>
</feature>
<dbReference type="Pfam" id="PF25954">
    <property type="entry name" value="Beta-barrel_RND_2"/>
    <property type="match status" value="1"/>
</dbReference>
<organism evidence="7 8">
    <name type="scientific">Poseidonocella sedimentorum</name>
    <dbReference type="NCBI Taxonomy" id="871652"/>
    <lineage>
        <taxon>Bacteria</taxon>
        <taxon>Pseudomonadati</taxon>
        <taxon>Pseudomonadota</taxon>
        <taxon>Alphaproteobacteria</taxon>
        <taxon>Rhodobacterales</taxon>
        <taxon>Roseobacteraceae</taxon>
        <taxon>Poseidonocella</taxon>
    </lineage>
</organism>
<dbReference type="Gene3D" id="2.40.30.170">
    <property type="match status" value="1"/>
</dbReference>
<evidence type="ECO:0000256" key="3">
    <source>
        <dbReference type="SAM" id="MobiDB-lite"/>
    </source>
</evidence>
<keyword evidence="8" id="KW-1185">Reference proteome</keyword>
<evidence type="ECO:0000256" key="2">
    <source>
        <dbReference type="SAM" id="Coils"/>
    </source>
</evidence>
<feature type="transmembrane region" description="Helical" evidence="4">
    <location>
        <begin position="30"/>
        <end position="50"/>
    </location>
</feature>
<dbReference type="Pfam" id="PF25917">
    <property type="entry name" value="BSH_RND"/>
    <property type="match status" value="1"/>
</dbReference>
<dbReference type="RefSeq" id="WP_092075721.1">
    <property type="nucleotide sequence ID" value="NZ_FOYI01000001.1"/>
</dbReference>
<dbReference type="OrthoDB" id="9806939at2"/>
<dbReference type="NCBIfam" id="TIGR01730">
    <property type="entry name" value="RND_mfp"/>
    <property type="match status" value="1"/>
</dbReference>
<evidence type="ECO:0000256" key="4">
    <source>
        <dbReference type="SAM" id="Phobius"/>
    </source>
</evidence>
<evidence type="ECO:0000256" key="1">
    <source>
        <dbReference type="ARBA" id="ARBA00009477"/>
    </source>
</evidence>
<dbReference type="STRING" id="871652.SAMN04515673_101205"/>
<dbReference type="Proteomes" id="UP000199302">
    <property type="component" value="Unassembled WGS sequence"/>
</dbReference>
<feature type="coiled-coil region" evidence="2">
    <location>
        <begin position="126"/>
        <end position="184"/>
    </location>
</feature>
<dbReference type="SUPFAM" id="SSF111369">
    <property type="entry name" value="HlyD-like secretion proteins"/>
    <property type="match status" value="1"/>
</dbReference>
<dbReference type="Gene3D" id="1.10.287.470">
    <property type="entry name" value="Helix hairpin bin"/>
    <property type="match status" value="1"/>
</dbReference>
<sequence>MTSESTTDKSAHAGADRLQFEDDPGARRPLVLATTLLIAIVAWMGSGFILPTETEANPERPAIEAQPVTTRISRAEEVTLYFNAEGQAEADRDTAIRAEASGEVAELLVDKGTDVTEGQLIARLTTDQVEANLRRAREARDQAQREFDNATALLERGVATQDRLTAARAALAAAEADLIAAEQSVEDTAITAPFAGRIETLSLDPGEYIAAGTEIGRIVDHKPLTVALQVPQQALNRIKNGQQAQVSFITGETETGEVTFVGTSAAAATRTFLAEIEVPNDDGAIPAGISAEIRIPTGTREAHFISPSLVSLDPNGVTGVKTVEDGKVRFHEIELVRAEVDGIWVTGIPDTAEIIVIGQGYVRDGEEVRAQREEASE</sequence>
<dbReference type="Gene3D" id="2.40.420.20">
    <property type="match status" value="1"/>
</dbReference>
<keyword evidence="4" id="KW-0812">Transmembrane</keyword>
<keyword evidence="2" id="KW-0175">Coiled coil</keyword>
<dbReference type="Gene3D" id="2.40.50.100">
    <property type="match status" value="1"/>
</dbReference>
<dbReference type="GO" id="GO:1990281">
    <property type="term" value="C:efflux pump complex"/>
    <property type="evidence" value="ECO:0007669"/>
    <property type="project" value="TreeGrafter"/>
</dbReference>
<dbReference type="PANTHER" id="PTHR30469:SF29">
    <property type="entry name" value="BLR2860 PROTEIN"/>
    <property type="match status" value="1"/>
</dbReference>
<dbReference type="AlphaFoldDB" id="A0A1I6CQI6"/>
<evidence type="ECO:0000259" key="6">
    <source>
        <dbReference type="Pfam" id="PF25954"/>
    </source>
</evidence>
<dbReference type="InterPro" id="IPR006143">
    <property type="entry name" value="RND_pump_MFP"/>
</dbReference>
<dbReference type="InterPro" id="IPR058792">
    <property type="entry name" value="Beta-barrel_RND_2"/>
</dbReference>